<dbReference type="InterPro" id="IPR057670">
    <property type="entry name" value="SH3_retrovirus"/>
</dbReference>
<dbReference type="PANTHER" id="PTHR42648:SF11">
    <property type="entry name" value="TRANSPOSON TY4-P GAG-POL POLYPROTEIN"/>
    <property type="match status" value="1"/>
</dbReference>
<keyword evidence="1" id="KW-0540">Nuclease</keyword>
<dbReference type="GO" id="GO:0016787">
    <property type="term" value="F:hydrolase activity"/>
    <property type="evidence" value="ECO:0007669"/>
    <property type="project" value="UniProtKB-KW"/>
</dbReference>
<dbReference type="AlphaFoldDB" id="A0A6G0QGP1"/>
<name>A0A6G0QGP1_9STRA</name>
<feature type="compositionally biased region" description="Low complexity" evidence="10">
    <location>
        <begin position="269"/>
        <end position="278"/>
    </location>
</feature>
<evidence type="ECO:0000256" key="2">
    <source>
        <dbReference type="ARBA" id="ARBA00022723"/>
    </source>
</evidence>
<dbReference type="Pfam" id="PF25597">
    <property type="entry name" value="SH3_retrovirus"/>
    <property type="match status" value="1"/>
</dbReference>
<protein>
    <recommendedName>
        <fullName evidence="11">Retroviral polymerase SH3-like domain-containing protein</fullName>
    </recommendedName>
</protein>
<keyword evidence="8" id="KW-0548">Nucleotidyltransferase</keyword>
<dbReference type="GO" id="GO:0006310">
    <property type="term" value="P:DNA recombination"/>
    <property type="evidence" value="ECO:0007669"/>
    <property type="project" value="UniProtKB-KW"/>
</dbReference>
<dbReference type="GO" id="GO:0003964">
    <property type="term" value="F:RNA-directed DNA polymerase activity"/>
    <property type="evidence" value="ECO:0007669"/>
    <property type="project" value="UniProtKB-KW"/>
</dbReference>
<evidence type="ECO:0000256" key="5">
    <source>
        <dbReference type="ARBA" id="ARBA00022842"/>
    </source>
</evidence>
<keyword evidence="5" id="KW-0460">Magnesium</keyword>
<dbReference type="InterPro" id="IPR012337">
    <property type="entry name" value="RNaseH-like_sf"/>
</dbReference>
<evidence type="ECO:0000256" key="7">
    <source>
        <dbReference type="ARBA" id="ARBA00022918"/>
    </source>
</evidence>
<evidence type="ECO:0000259" key="11">
    <source>
        <dbReference type="Pfam" id="PF25597"/>
    </source>
</evidence>
<evidence type="ECO:0000256" key="6">
    <source>
        <dbReference type="ARBA" id="ARBA00022908"/>
    </source>
</evidence>
<reference evidence="12 13" key="1">
    <citation type="submission" date="2018-09" db="EMBL/GenBank/DDBJ databases">
        <title>Genomic investigation of the strawberry pathogen Phytophthora fragariae indicates pathogenicity is determined by transcriptional variation in three key races.</title>
        <authorList>
            <person name="Adams T.M."/>
            <person name="Armitage A.D."/>
            <person name="Sobczyk M.K."/>
            <person name="Bates H.J."/>
            <person name="Dunwell J.M."/>
            <person name="Nellist C.F."/>
            <person name="Harrison R.J."/>
        </authorList>
    </citation>
    <scope>NUCLEOTIDE SEQUENCE [LARGE SCALE GENOMIC DNA]</scope>
    <source>
        <strain evidence="12 13">NOV-77</strain>
    </source>
</reference>
<dbReference type="GO" id="GO:0046872">
    <property type="term" value="F:metal ion binding"/>
    <property type="evidence" value="ECO:0007669"/>
    <property type="project" value="UniProtKB-KW"/>
</dbReference>
<dbReference type="InterPro" id="IPR036397">
    <property type="entry name" value="RNaseH_sf"/>
</dbReference>
<dbReference type="InterPro" id="IPR039537">
    <property type="entry name" value="Retrotran_Ty1/copia-like"/>
</dbReference>
<feature type="region of interest" description="Disordered" evidence="10">
    <location>
        <begin position="178"/>
        <end position="217"/>
    </location>
</feature>
<feature type="region of interest" description="Disordered" evidence="10">
    <location>
        <begin position="259"/>
        <end position="308"/>
    </location>
</feature>
<evidence type="ECO:0000256" key="3">
    <source>
        <dbReference type="ARBA" id="ARBA00022759"/>
    </source>
</evidence>
<dbReference type="SUPFAM" id="SSF53098">
    <property type="entry name" value="Ribonuclease H-like"/>
    <property type="match status" value="1"/>
</dbReference>
<dbReference type="Proteomes" id="UP000486351">
    <property type="component" value="Unassembled WGS sequence"/>
</dbReference>
<keyword evidence="7" id="KW-0695">RNA-directed DNA polymerase</keyword>
<evidence type="ECO:0000256" key="8">
    <source>
        <dbReference type="ARBA" id="ARBA00022932"/>
    </source>
</evidence>
<organism evidence="12 13">
    <name type="scientific">Phytophthora fragariae</name>
    <dbReference type="NCBI Taxonomy" id="53985"/>
    <lineage>
        <taxon>Eukaryota</taxon>
        <taxon>Sar</taxon>
        <taxon>Stramenopiles</taxon>
        <taxon>Oomycota</taxon>
        <taxon>Peronosporomycetes</taxon>
        <taxon>Peronosporales</taxon>
        <taxon>Peronosporaceae</taxon>
        <taxon>Phytophthora</taxon>
    </lineage>
</organism>
<keyword evidence="4" id="KW-0378">Hydrolase</keyword>
<keyword evidence="8" id="KW-0239">DNA-directed DNA polymerase</keyword>
<evidence type="ECO:0000256" key="10">
    <source>
        <dbReference type="SAM" id="MobiDB-lite"/>
    </source>
</evidence>
<keyword evidence="6" id="KW-0229">DNA integration</keyword>
<evidence type="ECO:0000256" key="9">
    <source>
        <dbReference type="ARBA" id="ARBA00023172"/>
    </source>
</evidence>
<sequence>MTTNTYTPEENCLGEKLNGKLLSKARAVREAANLLACLWGEILNYVVHIDNMSATKVLKDMTPLEKLKNGKLDAKDLKVCGSVAYYHVPKEKQANKLDITARPALFLGLAESTLGYRLLDLKTGEVLQRRSVSFREDVAVGDDYVDRLIVTQYYGTQIVIPTEIQFVLMPVTRVTIDDGHPESSVVLPGGKSAKEEGDKRPTQVAQSKESDSSCDESDWEYLGAIDEVDDSHESDGNHGGACGATRRRAIAAATASAGANGGLQGARAGGSAATSVGTTGAGTSGSSTASTTEVAVASADGGSAWVTT</sequence>
<evidence type="ECO:0000313" key="12">
    <source>
        <dbReference type="EMBL" id="KAE9286811.1"/>
    </source>
</evidence>
<feature type="domain" description="Retroviral polymerase SH3-like" evidence="11">
    <location>
        <begin position="82"/>
        <end position="138"/>
    </location>
</feature>
<evidence type="ECO:0000256" key="1">
    <source>
        <dbReference type="ARBA" id="ARBA00022722"/>
    </source>
</evidence>
<gene>
    <name evidence="12" type="ORF">PF008_g26575</name>
</gene>
<proteinExistence type="predicted"/>
<keyword evidence="2" id="KW-0479">Metal-binding</keyword>
<dbReference type="GO" id="GO:0003887">
    <property type="term" value="F:DNA-directed DNA polymerase activity"/>
    <property type="evidence" value="ECO:0007669"/>
    <property type="project" value="UniProtKB-KW"/>
</dbReference>
<dbReference type="PANTHER" id="PTHR42648">
    <property type="entry name" value="TRANSPOSASE, PUTATIVE-RELATED"/>
    <property type="match status" value="1"/>
</dbReference>
<dbReference type="EMBL" id="QXFY01003273">
    <property type="protein sequence ID" value="KAE9286811.1"/>
    <property type="molecule type" value="Genomic_DNA"/>
</dbReference>
<accession>A0A6G0QGP1</accession>
<feature type="compositionally biased region" description="Gly residues" evidence="10">
    <location>
        <begin position="259"/>
        <end position="268"/>
    </location>
</feature>
<keyword evidence="8" id="KW-0808">Transferase</keyword>
<evidence type="ECO:0000313" key="13">
    <source>
        <dbReference type="Proteomes" id="UP000486351"/>
    </source>
</evidence>
<feature type="compositionally biased region" description="Basic and acidic residues" evidence="10">
    <location>
        <begin position="192"/>
        <end position="201"/>
    </location>
</feature>
<dbReference type="GO" id="GO:0015074">
    <property type="term" value="P:DNA integration"/>
    <property type="evidence" value="ECO:0007669"/>
    <property type="project" value="UniProtKB-KW"/>
</dbReference>
<keyword evidence="9" id="KW-0233">DNA recombination</keyword>
<keyword evidence="3" id="KW-0255">Endonuclease</keyword>
<evidence type="ECO:0000256" key="4">
    <source>
        <dbReference type="ARBA" id="ARBA00022801"/>
    </source>
</evidence>
<comment type="caution">
    <text evidence="12">The sequence shown here is derived from an EMBL/GenBank/DDBJ whole genome shotgun (WGS) entry which is preliminary data.</text>
</comment>
<dbReference type="GO" id="GO:0003676">
    <property type="term" value="F:nucleic acid binding"/>
    <property type="evidence" value="ECO:0007669"/>
    <property type="project" value="InterPro"/>
</dbReference>
<feature type="compositionally biased region" description="Low complexity" evidence="10">
    <location>
        <begin position="284"/>
        <end position="299"/>
    </location>
</feature>
<dbReference type="Gene3D" id="3.30.420.10">
    <property type="entry name" value="Ribonuclease H-like superfamily/Ribonuclease H"/>
    <property type="match status" value="1"/>
</dbReference>
<dbReference type="GO" id="GO:0004519">
    <property type="term" value="F:endonuclease activity"/>
    <property type="evidence" value="ECO:0007669"/>
    <property type="project" value="UniProtKB-KW"/>
</dbReference>